<evidence type="ECO:0000313" key="3">
    <source>
        <dbReference type="Proteomes" id="UP001318860"/>
    </source>
</evidence>
<dbReference type="Gene3D" id="1.20.1280.50">
    <property type="match status" value="1"/>
</dbReference>
<feature type="domain" description="F-box" evidence="1">
    <location>
        <begin position="10"/>
        <end position="57"/>
    </location>
</feature>
<name>A0ABR0WIP0_REHGL</name>
<dbReference type="SUPFAM" id="SSF81383">
    <property type="entry name" value="F-box domain"/>
    <property type="match status" value="1"/>
</dbReference>
<dbReference type="Proteomes" id="UP001318860">
    <property type="component" value="Unassembled WGS sequence"/>
</dbReference>
<evidence type="ECO:0000259" key="1">
    <source>
        <dbReference type="PROSITE" id="PS50181"/>
    </source>
</evidence>
<evidence type="ECO:0000313" key="2">
    <source>
        <dbReference type="EMBL" id="KAK6146741.1"/>
    </source>
</evidence>
<dbReference type="InterPro" id="IPR032675">
    <property type="entry name" value="LRR_dom_sf"/>
</dbReference>
<dbReference type="Gene3D" id="3.80.10.10">
    <property type="entry name" value="Ribonuclease Inhibitor"/>
    <property type="match status" value="1"/>
</dbReference>
<proteinExistence type="predicted"/>
<protein>
    <recommendedName>
        <fullName evidence="1">F-box domain-containing protein</fullName>
    </recommendedName>
</protein>
<keyword evidence="3" id="KW-1185">Reference proteome</keyword>
<comment type="caution">
    <text evidence="2">The sequence shown here is derived from an EMBL/GenBank/DDBJ whole genome shotgun (WGS) entry which is preliminary data.</text>
</comment>
<dbReference type="Pfam" id="PF12937">
    <property type="entry name" value="F-box-like"/>
    <property type="match status" value="1"/>
</dbReference>
<accession>A0ABR0WIP0</accession>
<organism evidence="2 3">
    <name type="scientific">Rehmannia glutinosa</name>
    <name type="common">Chinese foxglove</name>
    <dbReference type="NCBI Taxonomy" id="99300"/>
    <lineage>
        <taxon>Eukaryota</taxon>
        <taxon>Viridiplantae</taxon>
        <taxon>Streptophyta</taxon>
        <taxon>Embryophyta</taxon>
        <taxon>Tracheophyta</taxon>
        <taxon>Spermatophyta</taxon>
        <taxon>Magnoliopsida</taxon>
        <taxon>eudicotyledons</taxon>
        <taxon>Gunneridae</taxon>
        <taxon>Pentapetalae</taxon>
        <taxon>asterids</taxon>
        <taxon>lamiids</taxon>
        <taxon>Lamiales</taxon>
        <taxon>Orobanchaceae</taxon>
        <taxon>Rehmannieae</taxon>
        <taxon>Rehmannia</taxon>
    </lineage>
</organism>
<dbReference type="InterPro" id="IPR036047">
    <property type="entry name" value="F-box-like_dom_sf"/>
</dbReference>
<dbReference type="PANTHER" id="PTHR13382">
    <property type="entry name" value="MITOCHONDRIAL ATP SYNTHASE COUPLING FACTOR B"/>
    <property type="match status" value="1"/>
</dbReference>
<dbReference type="PROSITE" id="PS50181">
    <property type="entry name" value="FBOX"/>
    <property type="match status" value="1"/>
</dbReference>
<dbReference type="PANTHER" id="PTHR13382:SF16">
    <property type="entry name" value="F-BOX PROTEIN SKIP28"/>
    <property type="match status" value="1"/>
</dbReference>
<dbReference type="SUPFAM" id="SSF52047">
    <property type="entry name" value="RNI-like"/>
    <property type="match status" value="1"/>
</dbReference>
<dbReference type="EMBL" id="JABTTQ020000011">
    <property type="protein sequence ID" value="KAK6146741.1"/>
    <property type="molecule type" value="Genomic_DNA"/>
</dbReference>
<dbReference type="InterPro" id="IPR001810">
    <property type="entry name" value="F-box_dom"/>
</dbReference>
<gene>
    <name evidence="2" type="ORF">DH2020_020610</name>
</gene>
<sequence length="297" mass="33419">MTEDKEQDTCSEQESSPNEAIFFVLSYLHLFELLAMAQVCKSLRDAINSDILPWLKIVVDRPLNWRLSDEILMKVASKAKGRLQVLALINCVKITDDGLLRVVAQNPHITKLHVPGCTSLSPGGVVTAVKLLSENNHKLKVLQINGIQGIQKEELETLHNLINQDQIQKKRCNILYNEYNKLSTLEHIDSNRSIDVDICPKCNDVRTVFDCPQVLSHNECRGCDLCITRCIECGICITSTQELEEASCSDTLCLECWLKLPKCSFCNKPYCNNHADQQHRVSGSVGFVCATCHSRFN</sequence>
<reference evidence="2 3" key="1">
    <citation type="journal article" date="2021" name="Comput. Struct. Biotechnol. J.">
        <title>De novo genome assembly of the potent medicinal plant Rehmannia glutinosa using nanopore technology.</title>
        <authorList>
            <person name="Ma L."/>
            <person name="Dong C."/>
            <person name="Song C."/>
            <person name="Wang X."/>
            <person name="Zheng X."/>
            <person name="Niu Y."/>
            <person name="Chen S."/>
            <person name="Feng W."/>
        </authorList>
    </citation>
    <scope>NUCLEOTIDE SEQUENCE [LARGE SCALE GENOMIC DNA]</scope>
    <source>
        <strain evidence="2">DH-2019</strain>
    </source>
</reference>
<dbReference type="InterPro" id="IPR050648">
    <property type="entry name" value="F-box_LRR-repeat"/>
</dbReference>